<evidence type="ECO:0000313" key="7">
    <source>
        <dbReference type="Proteomes" id="UP000711996"/>
    </source>
</evidence>
<feature type="transmembrane region" description="Helical" evidence="5">
    <location>
        <begin position="20"/>
        <end position="39"/>
    </location>
</feature>
<dbReference type="PANTHER" id="PTHR31465">
    <property type="entry name" value="PROTEIN RTA1-RELATED"/>
    <property type="match status" value="1"/>
</dbReference>
<feature type="transmembrane region" description="Helical" evidence="5">
    <location>
        <begin position="85"/>
        <end position="106"/>
    </location>
</feature>
<feature type="transmembrane region" description="Helical" evidence="5">
    <location>
        <begin position="160"/>
        <end position="182"/>
    </location>
</feature>
<proteinExistence type="predicted"/>
<dbReference type="OrthoDB" id="3358017at2759"/>
<dbReference type="AlphaFoldDB" id="A0A9P5EM48"/>
<feature type="transmembrane region" description="Helical" evidence="5">
    <location>
        <begin position="46"/>
        <end position="65"/>
    </location>
</feature>
<feature type="transmembrane region" description="Helical" evidence="5">
    <location>
        <begin position="203"/>
        <end position="221"/>
    </location>
</feature>
<name>A0A9P5EM48_COLSI</name>
<evidence type="ECO:0000256" key="4">
    <source>
        <dbReference type="ARBA" id="ARBA00023136"/>
    </source>
</evidence>
<dbReference type="Proteomes" id="UP000711996">
    <property type="component" value="Unassembled WGS sequence"/>
</dbReference>
<dbReference type="Pfam" id="PF04479">
    <property type="entry name" value="RTA1"/>
    <property type="match status" value="1"/>
</dbReference>
<evidence type="ECO:0000256" key="1">
    <source>
        <dbReference type="ARBA" id="ARBA00004141"/>
    </source>
</evidence>
<sequence>MASSSPDPGEFVSYHYDPSLPAACVFIALLGISFALHVFQVVKFRVWYFVPFMIGCCFEIVGYIGRALSATETPDWTTTAYTIQSLTLLLGSALLAASVYMVLGRLIRFLEAEHLALIRTKWLTKIFVLGDIISFVTQGAGGAILSRAKLLSDVDLGENIIIAGLAVQIAFFGVFIIVIRLFHYRINRSPTKPCNSVTLRRRPFIWILYGASVLIMVRSVFRVAEYVTGSDGPLMTSEVYIYVFDAALMFLVAAIFNLFRPGKIIHMDHKLIAIPESSMTVAVNSAAERALDERV</sequence>
<evidence type="ECO:0000313" key="6">
    <source>
        <dbReference type="EMBL" id="KAF4853808.1"/>
    </source>
</evidence>
<feature type="transmembrane region" description="Helical" evidence="5">
    <location>
        <begin position="241"/>
        <end position="259"/>
    </location>
</feature>
<feature type="transmembrane region" description="Helical" evidence="5">
    <location>
        <begin position="126"/>
        <end position="148"/>
    </location>
</feature>
<keyword evidence="7" id="KW-1185">Reference proteome</keyword>
<keyword evidence="3 5" id="KW-1133">Transmembrane helix</keyword>
<protein>
    <submittedName>
        <fullName evidence="6">Protein RTM1</fullName>
    </submittedName>
</protein>
<reference evidence="6" key="1">
    <citation type="submission" date="2019-06" db="EMBL/GenBank/DDBJ databases">
        <authorList>
            <person name="Gan P."/>
            <person name="Shirasu K."/>
        </authorList>
    </citation>
    <scope>NUCLEOTIDE SEQUENCE [LARGE SCALE GENOMIC DNA]</scope>
    <source>
        <strain evidence="6">CAD2</strain>
    </source>
</reference>
<evidence type="ECO:0000256" key="3">
    <source>
        <dbReference type="ARBA" id="ARBA00022989"/>
    </source>
</evidence>
<dbReference type="GO" id="GO:0016020">
    <property type="term" value="C:membrane"/>
    <property type="evidence" value="ECO:0007669"/>
    <property type="project" value="UniProtKB-SubCell"/>
</dbReference>
<evidence type="ECO:0000256" key="5">
    <source>
        <dbReference type="SAM" id="Phobius"/>
    </source>
</evidence>
<evidence type="ECO:0000256" key="2">
    <source>
        <dbReference type="ARBA" id="ARBA00022692"/>
    </source>
</evidence>
<comment type="subcellular location">
    <subcellularLocation>
        <location evidence="1">Membrane</location>
        <topology evidence="1">Multi-pass membrane protein</topology>
    </subcellularLocation>
</comment>
<dbReference type="InterPro" id="IPR007568">
    <property type="entry name" value="RTA1"/>
</dbReference>
<comment type="caution">
    <text evidence="6">The sequence shown here is derived from an EMBL/GenBank/DDBJ whole genome shotgun (WGS) entry which is preliminary data.</text>
</comment>
<organism evidence="6 7">
    <name type="scientific">Colletotrichum siamense</name>
    <name type="common">Anthracnose fungus</name>
    <dbReference type="NCBI Taxonomy" id="690259"/>
    <lineage>
        <taxon>Eukaryota</taxon>
        <taxon>Fungi</taxon>
        <taxon>Dikarya</taxon>
        <taxon>Ascomycota</taxon>
        <taxon>Pezizomycotina</taxon>
        <taxon>Sordariomycetes</taxon>
        <taxon>Hypocreomycetidae</taxon>
        <taxon>Glomerellales</taxon>
        <taxon>Glomerellaceae</taxon>
        <taxon>Colletotrichum</taxon>
        <taxon>Colletotrichum gloeosporioides species complex</taxon>
    </lineage>
</organism>
<dbReference type="EMBL" id="QPMT01000035">
    <property type="protein sequence ID" value="KAF4853808.1"/>
    <property type="molecule type" value="Genomic_DNA"/>
</dbReference>
<accession>A0A9P5EM48</accession>
<keyword evidence="4 5" id="KW-0472">Membrane</keyword>
<gene>
    <name evidence="6" type="primary">RTM1-5</name>
    <name evidence="6" type="ORF">CGCSCA2_v009850</name>
</gene>
<keyword evidence="2 5" id="KW-0812">Transmembrane</keyword>
<dbReference type="PANTHER" id="PTHR31465:SF35">
    <property type="entry name" value="RTA1 DOMAIN PROTEIN-RELATED"/>
    <property type="match status" value="1"/>
</dbReference>